<dbReference type="InterPro" id="IPR020270">
    <property type="entry name" value="Plasmid_pXO2-34"/>
</dbReference>
<name>A0A3S2WZ57_9BACI</name>
<sequence>MKEKTWQLLTTDGSTYVKVDFKGNFINTATKRMVPLYKIYDQIRNCTDSEGMIIAKRKRYGTPLLPMKHRKKARIG</sequence>
<organism evidence="1 2">
    <name type="scientific">Niallia taxi</name>
    <dbReference type="NCBI Taxonomy" id="2499688"/>
    <lineage>
        <taxon>Bacteria</taxon>
        <taxon>Bacillati</taxon>
        <taxon>Bacillota</taxon>
        <taxon>Bacilli</taxon>
        <taxon>Bacillales</taxon>
        <taxon>Bacillaceae</taxon>
        <taxon>Niallia</taxon>
    </lineage>
</organism>
<accession>A0A3S2WZ57</accession>
<proteinExistence type="predicted"/>
<dbReference type="Proteomes" id="UP000288024">
    <property type="component" value="Unassembled WGS sequence"/>
</dbReference>
<protein>
    <submittedName>
        <fullName evidence="1">Uncharacterized protein</fullName>
    </submittedName>
</protein>
<evidence type="ECO:0000313" key="2">
    <source>
        <dbReference type="Proteomes" id="UP000288024"/>
    </source>
</evidence>
<dbReference type="AlphaFoldDB" id="A0A3S2WZ57"/>
<reference evidence="1 2" key="1">
    <citation type="submission" date="2019-01" db="EMBL/GenBank/DDBJ databases">
        <title>Bacillus sp. M5HDSG1-1, whole genome shotgun sequence.</title>
        <authorList>
            <person name="Tuo L."/>
        </authorList>
    </citation>
    <scope>NUCLEOTIDE SEQUENCE [LARGE SCALE GENOMIC DNA]</scope>
    <source>
        <strain evidence="1 2">M5HDSG1-1</strain>
    </source>
</reference>
<keyword evidence="2" id="KW-1185">Reference proteome</keyword>
<gene>
    <name evidence="1" type="ORF">EM808_25640</name>
</gene>
<comment type="caution">
    <text evidence="1">The sequence shown here is derived from an EMBL/GenBank/DDBJ whole genome shotgun (WGS) entry which is preliminary data.</text>
</comment>
<dbReference type="Pfam" id="PF17362">
    <property type="entry name" value="pXO2-34"/>
    <property type="match status" value="1"/>
</dbReference>
<dbReference type="EMBL" id="RZTZ01000020">
    <property type="protein sequence ID" value="RVT57045.1"/>
    <property type="molecule type" value="Genomic_DNA"/>
</dbReference>
<evidence type="ECO:0000313" key="1">
    <source>
        <dbReference type="EMBL" id="RVT57045.1"/>
    </source>
</evidence>